<dbReference type="RefSeq" id="WP_349427215.1">
    <property type="nucleotide sequence ID" value="NZ_CP151632.1"/>
</dbReference>
<protein>
    <submittedName>
        <fullName evidence="3">SDR family oxidoreductase</fullName>
    </submittedName>
</protein>
<feature type="domain" description="NAD(P)-binding" evidence="2">
    <location>
        <begin position="8"/>
        <end position="172"/>
    </location>
</feature>
<keyword evidence="1" id="KW-0521">NADP</keyword>
<dbReference type="SUPFAM" id="SSF51735">
    <property type="entry name" value="NAD(P)-binding Rossmann-fold domains"/>
    <property type="match status" value="1"/>
</dbReference>
<sequence>MAKVVVIGGSGLIGSKVVAKLTEHGHEAVPASPNSGVNTITGEGLAEVLQGADVVVDVSNSPSFAPDDVMQFFTTSTNNLVAASREAGVGHYVALTIVGTDRPNDIDYFAAKTAQEKLIRESGIPYSLVHATQFFEFIGGIAAVSGKDDGIHLPNNLMQPIAAEDVATAVARTAAGGPLNADIEIAGPEVMGLDELVRRGLAFRGDPRQVVTDPEAPYFGARMHERTLMPVEGVQVFGTTLDEWLPANPPRD</sequence>
<dbReference type="Pfam" id="PF13460">
    <property type="entry name" value="NAD_binding_10"/>
    <property type="match status" value="1"/>
</dbReference>
<dbReference type="EMBL" id="CP151632">
    <property type="protein sequence ID" value="WZO32581.1"/>
    <property type="molecule type" value="Genomic_DNA"/>
</dbReference>
<name>A0AAU6S6N7_9MICO</name>
<evidence type="ECO:0000256" key="1">
    <source>
        <dbReference type="ARBA" id="ARBA00022857"/>
    </source>
</evidence>
<organism evidence="3">
    <name type="scientific">Microbacterium sp. LWS13-1.2</name>
    <dbReference type="NCBI Taxonomy" id="3135264"/>
    <lineage>
        <taxon>Bacteria</taxon>
        <taxon>Bacillati</taxon>
        <taxon>Actinomycetota</taxon>
        <taxon>Actinomycetes</taxon>
        <taxon>Micrococcales</taxon>
        <taxon>Microbacteriaceae</taxon>
        <taxon>Microbacterium</taxon>
    </lineage>
</organism>
<proteinExistence type="predicted"/>
<dbReference type="InterPro" id="IPR016040">
    <property type="entry name" value="NAD(P)-bd_dom"/>
</dbReference>
<dbReference type="Gene3D" id="3.40.50.720">
    <property type="entry name" value="NAD(P)-binding Rossmann-like Domain"/>
    <property type="match status" value="1"/>
</dbReference>
<dbReference type="AlphaFoldDB" id="A0AAU6S6N7"/>
<evidence type="ECO:0000259" key="2">
    <source>
        <dbReference type="Pfam" id="PF13460"/>
    </source>
</evidence>
<evidence type="ECO:0000313" key="3">
    <source>
        <dbReference type="EMBL" id="WZO32581.1"/>
    </source>
</evidence>
<dbReference type="InterPro" id="IPR036291">
    <property type="entry name" value="NAD(P)-bd_dom_sf"/>
</dbReference>
<dbReference type="PANTHER" id="PTHR42748">
    <property type="entry name" value="NITROGEN METABOLITE REPRESSION PROTEIN NMRA FAMILY MEMBER"/>
    <property type="match status" value="1"/>
</dbReference>
<dbReference type="PANTHER" id="PTHR42748:SF3">
    <property type="entry name" value="BLL4366 PROTEIN"/>
    <property type="match status" value="1"/>
</dbReference>
<gene>
    <name evidence="3" type="ORF">MRBLWS13_000176</name>
</gene>
<accession>A0AAU6S6N7</accession>
<reference evidence="3" key="1">
    <citation type="submission" date="2024-04" db="EMBL/GenBank/DDBJ databases">
        <authorList>
            <person name="Roder T."/>
            <person name="Oberhansli S."/>
            <person name="Kreuzer M."/>
        </authorList>
    </citation>
    <scope>NUCLEOTIDE SEQUENCE</scope>
    <source>
        <strain evidence="3">LWS13-1.2</strain>
    </source>
</reference>
<dbReference type="InterPro" id="IPR051164">
    <property type="entry name" value="NmrA-like_oxidored"/>
</dbReference>